<dbReference type="RefSeq" id="WP_344661254.1">
    <property type="nucleotide sequence ID" value="NZ_BAAAQM010000051.1"/>
</dbReference>
<protein>
    <submittedName>
        <fullName evidence="3">Bifunctional alpha/beta hydrolase/OsmC family protein</fullName>
    </submittedName>
</protein>
<comment type="caution">
    <text evidence="3">The sequence shown here is derived from an EMBL/GenBank/DDBJ whole genome shotgun (WGS) entry which is preliminary data.</text>
</comment>
<dbReference type="Gene3D" id="3.30.300.20">
    <property type="match status" value="1"/>
</dbReference>
<reference evidence="3 4" key="1">
    <citation type="journal article" date="2019" name="Int. J. Syst. Evol. Microbiol.">
        <title>The Global Catalogue of Microorganisms (GCM) 10K type strain sequencing project: providing services to taxonomists for standard genome sequencing and annotation.</title>
        <authorList>
            <consortium name="The Broad Institute Genomics Platform"/>
            <consortium name="The Broad Institute Genome Sequencing Center for Infectious Disease"/>
            <person name="Wu L."/>
            <person name="Ma J."/>
        </authorList>
    </citation>
    <scope>NUCLEOTIDE SEQUENCE [LARGE SCALE GENOMIC DNA]</scope>
    <source>
        <strain evidence="3 4">JCM 16013</strain>
    </source>
</reference>
<dbReference type="Pfam" id="PF02566">
    <property type="entry name" value="OsmC"/>
    <property type="match status" value="1"/>
</dbReference>
<dbReference type="PANTHER" id="PTHR39624:SF2">
    <property type="entry name" value="OSMC-LIKE PROTEIN"/>
    <property type="match status" value="1"/>
</dbReference>
<sequence>MSASQKITFTGSGGDALAARLELPAGPPRAYAVFAHCFTCGKDAFAAARIARALTGHGIAVLRFDFTGLGQSDGDFGNTGFSSNIQDLIAAADHLRTHHAAPSLLIGHSLGGAAVLAARVHIPEVRAVATIGAPADPAHVAHLIHQARAEIEREGQATVSLGGREFCIRRAFLEDIAAQSQNERIRDLKAALMVMHSPTDEVVGVDNARLIFDAAKHPKSFVSLDGADHLLTRRADAAYVASVLAAWVARYLPAQPAEAGQPAQLSELSDSSEPSEPSEPVDDVVLPQGVVRVSEAGGHYPQAVAAGTHRYIVDEPAPLGSDTGPSPYDLLLSALGGCTSITLRMYAERKGWPLRKVTVSLSHDRVHAKDCEQCETTEGHVDRIDRRLQLEGPLTADQRARLLQIADMCPVHRTLTGEVVIRTELL</sequence>
<dbReference type="InterPro" id="IPR015946">
    <property type="entry name" value="KH_dom-like_a/b"/>
</dbReference>
<dbReference type="InterPro" id="IPR003718">
    <property type="entry name" value="OsmC/Ohr_fam"/>
</dbReference>
<proteinExistence type="predicted"/>
<dbReference type="GO" id="GO:0016787">
    <property type="term" value="F:hydrolase activity"/>
    <property type="evidence" value="ECO:0007669"/>
    <property type="project" value="UniProtKB-KW"/>
</dbReference>
<evidence type="ECO:0000313" key="4">
    <source>
        <dbReference type="Proteomes" id="UP001499854"/>
    </source>
</evidence>
<feature type="region of interest" description="Disordered" evidence="1">
    <location>
        <begin position="261"/>
        <end position="283"/>
    </location>
</feature>
<name>A0ABN2SXC7_9ACTN</name>
<evidence type="ECO:0000259" key="2">
    <source>
        <dbReference type="Pfam" id="PF12146"/>
    </source>
</evidence>
<dbReference type="Proteomes" id="UP001499854">
    <property type="component" value="Unassembled WGS sequence"/>
</dbReference>
<evidence type="ECO:0000256" key="1">
    <source>
        <dbReference type="SAM" id="MobiDB-lite"/>
    </source>
</evidence>
<feature type="compositionally biased region" description="Low complexity" evidence="1">
    <location>
        <begin position="261"/>
        <end position="275"/>
    </location>
</feature>
<dbReference type="Pfam" id="PF12146">
    <property type="entry name" value="Hydrolase_4"/>
    <property type="match status" value="1"/>
</dbReference>
<dbReference type="SUPFAM" id="SSF82784">
    <property type="entry name" value="OsmC-like"/>
    <property type="match status" value="1"/>
</dbReference>
<dbReference type="EMBL" id="BAAAQM010000051">
    <property type="protein sequence ID" value="GAA1994008.1"/>
    <property type="molecule type" value="Genomic_DNA"/>
</dbReference>
<dbReference type="InterPro" id="IPR022742">
    <property type="entry name" value="Hydrolase_4"/>
</dbReference>
<keyword evidence="4" id="KW-1185">Reference proteome</keyword>
<evidence type="ECO:0000313" key="3">
    <source>
        <dbReference type="EMBL" id="GAA1994008.1"/>
    </source>
</evidence>
<accession>A0ABN2SXC7</accession>
<dbReference type="Gene3D" id="3.40.50.1820">
    <property type="entry name" value="alpha/beta hydrolase"/>
    <property type="match status" value="1"/>
</dbReference>
<dbReference type="InterPro" id="IPR029058">
    <property type="entry name" value="AB_hydrolase_fold"/>
</dbReference>
<dbReference type="InterPro" id="IPR036102">
    <property type="entry name" value="OsmC/Ohrsf"/>
</dbReference>
<keyword evidence="3" id="KW-0378">Hydrolase</keyword>
<gene>
    <name evidence="3" type="ORF">GCM10009838_67770</name>
</gene>
<dbReference type="SUPFAM" id="SSF53474">
    <property type="entry name" value="alpha/beta-Hydrolases"/>
    <property type="match status" value="1"/>
</dbReference>
<feature type="domain" description="Serine aminopeptidase S33" evidence="2">
    <location>
        <begin position="28"/>
        <end position="137"/>
    </location>
</feature>
<dbReference type="PANTHER" id="PTHR39624">
    <property type="entry name" value="PROTEIN INVOLVED IN RIMO-MEDIATED BETA-METHYLTHIOLATION OF RIBOSOMAL PROTEIN S12 YCAO"/>
    <property type="match status" value="1"/>
</dbReference>
<organism evidence="3 4">
    <name type="scientific">Catenulispora subtropica</name>
    <dbReference type="NCBI Taxonomy" id="450798"/>
    <lineage>
        <taxon>Bacteria</taxon>
        <taxon>Bacillati</taxon>
        <taxon>Actinomycetota</taxon>
        <taxon>Actinomycetes</taxon>
        <taxon>Catenulisporales</taxon>
        <taxon>Catenulisporaceae</taxon>
        <taxon>Catenulispora</taxon>
    </lineage>
</organism>